<sequence length="125" mass="14710">MEAELTPWGLFDLSGALNPDTPDTMRDHFRRFRAARQKTIEGADLEALRRSWCTFIRRWNRMSEAGESFVGWLAYREKILADHSLAQLRERVCQNAWNEDRLCFVNVKEGCRRGERVDLEVQTHP</sequence>
<organism evidence="1 2">
    <name type="scientific">Phytophthora cactorum</name>
    <dbReference type="NCBI Taxonomy" id="29920"/>
    <lineage>
        <taxon>Eukaryota</taxon>
        <taxon>Sar</taxon>
        <taxon>Stramenopiles</taxon>
        <taxon>Oomycota</taxon>
        <taxon>Peronosporomycetes</taxon>
        <taxon>Peronosporales</taxon>
        <taxon>Peronosporaceae</taxon>
        <taxon>Phytophthora</taxon>
    </lineage>
</organism>
<proteinExistence type="predicted"/>
<dbReference type="AlphaFoldDB" id="A0A8T1BS89"/>
<dbReference type="VEuPathDB" id="FungiDB:PC110_g23585"/>
<protein>
    <submittedName>
        <fullName evidence="1">Uncharacterized protein</fullName>
    </submittedName>
</protein>
<comment type="caution">
    <text evidence="1">The sequence shown here is derived from an EMBL/GenBank/DDBJ whole genome shotgun (WGS) entry which is preliminary data.</text>
</comment>
<accession>A0A8T1BS89</accession>
<gene>
    <name evidence="1" type="ORF">PC117_g19730</name>
</gene>
<name>A0A8T1BS89_9STRA</name>
<dbReference type="EMBL" id="RCMK01000876">
    <property type="protein sequence ID" value="KAG2909242.1"/>
    <property type="molecule type" value="Genomic_DNA"/>
</dbReference>
<dbReference type="Proteomes" id="UP000736787">
    <property type="component" value="Unassembled WGS sequence"/>
</dbReference>
<reference evidence="1" key="1">
    <citation type="submission" date="2018-10" db="EMBL/GenBank/DDBJ databases">
        <title>Effector identification in a new, highly contiguous assembly of the strawberry crown rot pathogen Phytophthora cactorum.</title>
        <authorList>
            <person name="Armitage A.D."/>
            <person name="Nellist C.F."/>
            <person name="Bates H."/>
            <person name="Vickerstaff R.J."/>
            <person name="Harrison R.J."/>
        </authorList>
    </citation>
    <scope>NUCLEOTIDE SEQUENCE</scope>
    <source>
        <strain evidence="1">4040</strain>
    </source>
</reference>
<evidence type="ECO:0000313" key="1">
    <source>
        <dbReference type="EMBL" id="KAG2909242.1"/>
    </source>
</evidence>
<evidence type="ECO:0000313" key="2">
    <source>
        <dbReference type="Proteomes" id="UP000736787"/>
    </source>
</evidence>